<dbReference type="AlphaFoldDB" id="A0A1Q9EZW0"/>
<proteinExistence type="predicted"/>
<name>A0A1Q9EZW0_SYMMI</name>
<keyword evidence="3" id="KW-1185">Reference proteome</keyword>
<dbReference type="Proteomes" id="UP000186817">
    <property type="component" value="Unassembled WGS sequence"/>
</dbReference>
<evidence type="ECO:0000256" key="1">
    <source>
        <dbReference type="SAM" id="MobiDB-lite"/>
    </source>
</evidence>
<feature type="region of interest" description="Disordered" evidence="1">
    <location>
        <begin position="124"/>
        <end position="145"/>
    </location>
</feature>
<dbReference type="EMBL" id="LSRX01000035">
    <property type="protein sequence ID" value="OLQ12968.1"/>
    <property type="molecule type" value="Genomic_DNA"/>
</dbReference>
<dbReference type="OrthoDB" id="414359at2759"/>
<reference evidence="2 3" key="1">
    <citation type="submission" date="2016-02" db="EMBL/GenBank/DDBJ databases">
        <title>Genome analysis of coral dinoflagellate symbionts highlights evolutionary adaptations to a symbiotic lifestyle.</title>
        <authorList>
            <person name="Aranda M."/>
            <person name="Li Y."/>
            <person name="Liew Y.J."/>
            <person name="Baumgarten S."/>
            <person name="Simakov O."/>
            <person name="Wilson M."/>
            <person name="Piel J."/>
            <person name="Ashoor H."/>
            <person name="Bougouffa S."/>
            <person name="Bajic V.B."/>
            <person name="Ryu T."/>
            <person name="Ravasi T."/>
            <person name="Bayer T."/>
            <person name="Micklem G."/>
            <person name="Kim H."/>
            <person name="Bhak J."/>
            <person name="Lajeunesse T.C."/>
            <person name="Voolstra C.R."/>
        </authorList>
    </citation>
    <scope>NUCLEOTIDE SEQUENCE [LARGE SCALE GENOMIC DNA]</scope>
    <source>
        <strain evidence="2 3">CCMP2467</strain>
    </source>
</reference>
<evidence type="ECO:0000313" key="2">
    <source>
        <dbReference type="EMBL" id="OLQ12968.1"/>
    </source>
</evidence>
<protein>
    <submittedName>
        <fullName evidence="2">Uncharacterized protein</fullName>
    </submittedName>
</protein>
<sequence>MALTYQQMAAVAGTGVQGMAVQFAGPAPGTVPAVSGRGPSRTLLAGRPSYAQQFPTKVQPNFNRAPGFQKGTQPTTQMTFAYPAKFGTVGATAGPAMRQTMPAAPRSRCYPLDPARIQQLPSPARDLADASRKVQEKPPQAATKVDEKLPQVEALKTTEEDGESWRWILTLSRPEEQDVKPKEDAEEANQWIVSLARPAGQDAMPVAAH</sequence>
<evidence type="ECO:0000313" key="3">
    <source>
        <dbReference type="Proteomes" id="UP000186817"/>
    </source>
</evidence>
<accession>A0A1Q9EZW0</accession>
<organism evidence="2 3">
    <name type="scientific">Symbiodinium microadriaticum</name>
    <name type="common">Dinoflagellate</name>
    <name type="synonym">Zooxanthella microadriatica</name>
    <dbReference type="NCBI Taxonomy" id="2951"/>
    <lineage>
        <taxon>Eukaryota</taxon>
        <taxon>Sar</taxon>
        <taxon>Alveolata</taxon>
        <taxon>Dinophyceae</taxon>
        <taxon>Suessiales</taxon>
        <taxon>Symbiodiniaceae</taxon>
        <taxon>Symbiodinium</taxon>
    </lineage>
</organism>
<feature type="compositionally biased region" description="Basic and acidic residues" evidence="1">
    <location>
        <begin position="126"/>
        <end position="136"/>
    </location>
</feature>
<comment type="caution">
    <text evidence="2">The sequence shown here is derived from an EMBL/GenBank/DDBJ whole genome shotgun (WGS) entry which is preliminary data.</text>
</comment>
<gene>
    <name evidence="2" type="ORF">AK812_SmicGene3040</name>
</gene>